<protein>
    <submittedName>
        <fullName evidence="1">Uncharacterized protein</fullName>
    </submittedName>
</protein>
<reference evidence="1 2" key="1">
    <citation type="submission" date="2017-01" db="EMBL/GenBank/DDBJ databases">
        <authorList>
            <person name="Mah S.A."/>
            <person name="Swanson W.J."/>
            <person name="Moy G.W."/>
            <person name="Vacquier V.D."/>
        </authorList>
    </citation>
    <scope>NUCLEOTIDE SEQUENCE [LARGE SCALE GENOMIC DNA]</scope>
</reference>
<organism evidence="1 2">
    <name type="scientific">Erwinia phage vB_EamM_Yoloswag</name>
    <dbReference type="NCBI Taxonomy" id="1958956"/>
    <lineage>
        <taxon>Viruses</taxon>
        <taxon>Duplodnaviria</taxon>
        <taxon>Heunggongvirae</taxon>
        <taxon>Uroviricota</taxon>
        <taxon>Caudoviricetes</taxon>
        <taxon>Yoloswagvirus</taxon>
        <taxon>Yoloswagvirus yoloswag</taxon>
    </lineage>
</organism>
<dbReference type="EMBL" id="KY448244">
    <property type="protein sequence ID" value="AQT28758.1"/>
    <property type="molecule type" value="Genomic_DNA"/>
</dbReference>
<name>A0A1S6L3K3_9CAUD</name>
<sequence>MATGESKKEIAQTISGLIAEDDHYRNLRAKIRAVLAPLLLRDSCAPKYSAMSLLAALHRLSDCSSQCSLARHSIRFIDGQEPKTEAIKPLGSLLRLTEDDALLIINNVVRLRGPRVNRVLRSYVDLNINEILPNWQRSETAIRNGAFNQHVESANMTNADIVDRTFIHNSSQLAEAFAHSFLSHVILHGMNNIGSKLGENGLLGWTSVCLVVAVLDADNKWEFCCVDLARGRTVPVILNRSVDLPSAKGIRSSNDHSKHRIELKSNTERFSVMFDLMPESFTGQLFDSFINHRMLLGAYGMNAHREINNPNSREFAELAAAMYEIMEHD</sequence>
<dbReference type="Proteomes" id="UP000221250">
    <property type="component" value="Segment"/>
</dbReference>
<proteinExistence type="predicted"/>
<gene>
    <name evidence="1" type="ORF">YOLOSWAG_287</name>
</gene>
<accession>A0A1S6L3K3</accession>
<evidence type="ECO:0000313" key="2">
    <source>
        <dbReference type="Proteomes" id="UP000221250"/>
    </source>
</evidence>
<keyword evidence="2" id="KW-1185">Reference proteome</keyword>
<evidence type="ECO:0000313" key="1">
    <source>
        <dbReference type="EMBL" id="AQT28758.1"/>
    </source>
</evidence>